<dbReference type="AlphaFoldDB" id="A0A8H5B745"/>
<keyword evidence="1" id="KW-0812">Transmembrane</keyword>
<keyword evidence="3" id="KW-1185">Reference proteome</keyword>
<feature type="transmembrane region" description="Helical" evidence="1">
    <location>
        <begin position="271"/>
        <end position="298"/>
    </location>
</feature>
<comment type="caution">
    <text evidence="2">The sequence shown here is derived from an EMBL/GenBank/DDBJ whole genome shotgun (WGS) entry which is preliminary data.</text>
</comment>
<accession>A0A8H5B745</accession>
<evidence type="ECO:0000313" key="3">
    <source>
        <dbReference type="Proteomes" id="UP000567179"/>
    </source>
</evidence>
<feature type="transmembrane region" description="Helical" evidence="1">
    <location>
        <begin position="199"/>
        <end position="224"/>
    </location>
</feature>
<gene>
    <name evidence="2" type="ORF">D9619_012526</name>
</gene>
<sequence length="446" mass="48788">MDGHPDTTIHTTLRWHPRITPFRLAFVLSTTTLGIAKAVFVSKGDSIGSTTVEWVAGVVLALSFQFLGGLESFEHHGTVARFTFSQDCLAPLWSIMPRPSYTDDERHEAPSQAKDTADANVMIIVSPYRLLVSTVTVGFGAMKMACLYTGLSGAMNTLDWAFAVPISLLLYIVGLYENNTVHFARGFFEADYGEALTEVVVWASYIGLSLSSILLCSIWSPFWFRTFVHFIPQSLKSESPIADGTSPPFSASSGIGGTILSWMCGLHDQSYIVLVVCGGVVSSAFGIIPILFVSLYFWDETRWAGRRITRGARRISELRPHWPPITQEFTFMGMNTLHAAGHLISTMVLIVLQLAIIIVCLSSAILLVGLGFHEPMSGTTMSPHTNPVSVRPTSFAGVVAALCFSAASTVFFWAASQMTRTMLRPLVRMLITAAGSHRIRHSANPR</sequence>
<dbReference type="OrthoDB" id="3058001at2759"/>
<feature type="transmembrane region" description="Helical" evidence="1">
    <location>
        <begin position="347"/>
        <end position="373"/>
    </location>
</feature>
<dbReference type="EMBL" id="JAACJJ010000032">
    <property type="protein sequence ID" value="KAF5317778.1"/>
    <property type="molecule type" value="Genomic_DNA"/>
</dbReference>
<feature type="transmembrane region" description="Helical" evidence="1">
    <location>
        <begin position="393"/>
        <end position="415"/>
    </location>
</feature>
<organism evidence="2 3">
    <name type="scientific">Psilocybe cf. subviscida</name>
    <dbReference type="NCBI Taxonomy" id="2480587"/>
    <lineage>
        <taxon>Eukaryota</taxon>
        <taxon>Fungi</taxon>
        <taxon>Dikarya</taxon>
        <taxon>Basidiomycota</taxon>
        <taxon>Agaricomycotina</taxon>
        <taxon>Agaricomycetes</taxon>
        <taxon>Agaricomycetidae</taxon>
        <taxon>Agaricales</taxon>
        <taxon>Agaricineae</taxon>
        <taxon>Strophariaceae</taxon>
        <taxon>Psilocybe</taxon>
    </lineage>
</organism>
<evidence type="ECO:0000256" key="1">
    <source>
        <dbReference type="SAM" id="Phobius"/>
    </source>
</evidence>
<keyword evidence="1" id="KW-1133">Transmembrane helix</keyword>
<feature type="transmembrane region" description="Helical" evidence="1">
    <location>
        <begin position="130"/>
        <end position="151"/>
    </location>
</feature>
<proteinExistence type="predicted"/>
<feature type="transmembrane region" description="Helical" evidence="1">
    <location>
        <begin position="157"/>
        <end position="178"/>
    </location>
</feature>
<keyword evidence="1" id="KW-0472">Membrane</keyword>
<dbReference type="Proteomes" id="UP000567179">
    <property type="component" value="Unassembled WGS sequence"/>
</dbReference>
<name>A0A8H5B745_9AGAR</name>
<feature type="transmembrane region" description="Helical" evidence="1">
    <location>
        <begin position="24"/>
        <end position="42"/>
    </location>
</feature>
<protein>
    <submittedName>
        <fullName evidence="2">Uncharacterized protein</fullName>
    </submittedName>
</protein>
<feature type="transmembrane region" description="Helical" evidence="1">
    <location>
        <begin position="54"/>
        <end position="73"/>
    </location>
</feature>
<evidence type="ECO:0000313" key="2">
    <source>
        <dbReference type="EMBL" id="KAF5317778.1"/>
    </source>
</evidence>
<reference evidence="2 3" key="1">
    <citation type="journal article" date="2020" name="ISME J.">
        <title>Uncovering the hidden diversity of litter-decomposition mechanisms in mushroom-forming fungi.</title>
        <authorList>
            <person name="Floudas D."/>
            <person name="Bentzer J."/>
            <person name="Ahren D."/>
            <person name="Johansson T."/>
            <person name="Persson P."/>
            <person name="Tunlid A."/>
        </authorList>
    </citation>
    <scope>NUCLEOTIDE SEQUENCE [LARGE SCALE GENOMIC DNA]</scope>
    <source>
        <strain evidence="2 3">CBS 101986</strain>
    </source>
</reference>